<dbReference type="PANTHER" id="PTHR12266">
    <property type="entry name" value="NA+/CA2+ K+ INDEPENDENT EXCHANGER"/>
    <property type="match status" value="1"/>
</dbReference>
<evidence type="ECO:0000313" key="5">
    <source>
        <dbReference type="Proteomes" id="UP000050525"/>
    </source>
</evidence>
<sequence length="144" mass="15490">MGGRPGGAGALWVLSALGVLRGGARASGAASLAPLPLGIGREHRGVRADTVDCWEVRKQNSSQWCSFIRTNPDCQIDGGFLDYLDGVFCVFPSTLLPLAVTLYAMWLLYLFIILGVTAEKFFCPNLSAISTNLRLSHNVAVSFQ</sequence>
<feature type="transmembrane region" description="Helical" evidence="2">
    <location>
        <begin position="95"/>
        <end position="116"/>
    </location>
</feature>
<dbReference type="EMBL" id="AKHW03004053">
    <property type="protein sequence ID" value="KYO31775.1"/>
    <property type="molecule type" value="Genomic_DNA"/>
</dbReference>
<evidence type="ECO:0000313" key="4">
    <source>
        <dbReference type="EMBL" id="KYO31775.1"/>
    </source>
</evidence>
<comment type="caution">
    <text evidence="4">The sequence shown here is derived from an EMBL/GenBank/DDBJ whole genome shotgun (WGS) entry which is preliminary data.</text>
</comment>
<dbReference type="PANTHER" id="PTHR12266:SF0">
    <property type="entry name" value="MITOCHONDRIAL SODIUM_CALCIUM EXCHANGER PROTEIN"/>
    <property type="match status" value="1"/>
</dbReference>
<keyword evidence="1" id="KW-0813">Transport</keyword>
<keyword evidence="3" id="KW-0732">Signal</keyword>
<name>A0A151N5B0_ALLMI</name>
<feature type="signal peptide" evidence="3">
    <location>
        <begin position="1"/>
        <end position="26"/>
    </location>
</feature>
<accession>A0A151N5B0</accession>
<dbReference type="Proteomes" id="UP000050525">
    <property type="component" value="Unassembled WGS sequence"/>
</dbReference>
<proteinExistence type="predicted"/>
<feature type="chain" id="PRO_5007585751" evidence="3">
    <location>
        <begin position="27"/>
        <end position="144"/>
    </location>
</feature>
<keyword evidence="2" id="KW-1133">Transmembrane helix</keyword>
<dbReference type="GO" id="GO:0099093">
    <property type="term" value="P:calcium export from the mitochondrion"/>
    <property type="evidence" value="ECO:0007669"/>
    <property type="project" value="TreeGrafter"/>
</dbReference>
<reference evidence="4 5" key="1">
    <citation type="journal article" date="2012" name="Genome Biol.">
        <title>Sequencing three crocodilian genomes to illuminate the evolution of archosaurs and amniotes.</title>
        <authorList>
            <person name="St John J.A."/>
            <person name="Braun E.L."/>
            <person name="Isberg S.R."/>
            <person name="Miles L.G."/>
            <person name="Chong A.Y."/>
            <person name="Gongora J."/>
            <person name="Dalzell P."/>
            <person name="Moran C."/>
            <person name="Bed'hom B."/>
            <person name="Abzhanov A."/>
            <person name="Burgess S.C."/>
            <person name="Cooksey A.M."/>
            <person name="Castoe T.A."/>
            <person name="Crawford N.G."/>
            <person name="Densmore L.D."/>
            <person name="Drew J.C."/>
            <person name="Edwards S.V."/>
            <person name="Faircloth B.C."/>
            <person name="Fujita M.K."/>
            <person name="Greenwold M.J."/>
            <person name="Hoffmann F.G."/>
            <person name="Howard J.M."/>
            <person name="Iguchi T."/>
            <person name="Janes D.E."/>
            <person name="Khan S.Y."/>
            <person name="Kohno S."/>
            <person name="de Koning A.J."/>
            <person name="Lance S.L."/>
            <person name="McCarthy F.M."/>
            <person name="McCormack J.E."/>
            <person name="Merchant M.E."/>
            <person name="Peterson D.G."/>
            <person name="Pollock D.D."/>
            <person name="Pourmand N."/>
            <person name="Raney B.J."/>
            <person name="Roessler K.A."/>
            <person name="Sanford J.R."/>
            <person name="Sawyer R.H."/>
            <person name="Schmidt C.J."/>
            <person name="Triplett E.W."/>
            <person name="Tuberville T.D."/>
            <person name="Venegas-Anaya M."/>
            <person name="Howard J.T."/>
            <person name="Jarvis E.D."/>
            <person name="Guillette L.J.Jr."/>
            <person name="Glenn T.C."/>
            <person name="Green R.E."/>
            <person name="Ray D.A."/>
        </authorList>
    </citation>
    <scope>NUCLEOTIDE SEQUENCE [LARGE SCALE GENOMIC DNA]</scope>
    <source>
        <strain evidence="4">KSC_2009_1</strain>
    </source>
</reference>
<keyword evidence="5" id="KW-1185">Reference proteome</keyword>
<dbReference type="STRING" id="8496.A0A151N5B0"/>
<protein>
    <submittedName>
        <fullName evidence="4">Uncharacterized protein</fullName>
    </submittedName>
</protein>
<dbReference type="AlphaFoldDB" id="A0A151N5B0"/>
<evidence type="ECO:0000256" key="2">
    <source>
        <dbReference type="SAM" id="Phobius"/>
    </source>
</evidence>
<dbReference type="GO" id="GO:0006874">
    <property type="term" value="P:intracellular calcium ion homeostasis"/>
    <property type="evidence" value="ECO:0007669"/>
    <property type="project" value="TreeGrafter"/>
</dbReference>
<dbReference type="InterPro" id="IPR051359">
    <property type="entry name" value="CaCA_antiporter"/>
</dbReference>
<gene>
    <name evidence="4" type="ORF">Y1Q_0022847</name>
</gene>
<dbReference type="GO" id="GO:0005432">
    <property type="term" value="F:calcium:sodium antiporter activity"/>
    <property type="evidence" value="ECO:0007669"/>
    <property type="project" value="TreeGrafter"/>
</dbReference>
<organism evidence="4 5">
    <name type="scientific">Alligator mississippiensis</name>
    <name type="common">American alligator</name>
    <dbReference type="NCBI Taxonomy" id="8496"/>
    <lineage>
        <taxon>Eukaryota</taxon>
        <taxon>Metazoa</taxon>
        <taxon>Chordata</taxon>
        <taxon>Craniata</taxon>
        <taxon>Vertebrata</taxon>
        <taxon>Euteleostomi</taxon>
        <taxon>Archelosauria</taxon>
        <taxon>Archosauria</taxon>
        <taxon>Crocodylia</taxon>
        <taxon>Alligatoridae</taxon>
        <taxon>Alligatorinae</taxon>
        <taxon>Alligator</taxon>
    </lineage>
</organism>
<keyword evidence="2" id="KW-0472">Membrane</keyword>
<evidence type="ECO:0000256" key="1">
    <source>
        <dbReference type="ARBA" id="ARBA00022448"/>
    </source>
</evidence>
<evidence type="ECO:0000256" key="3">
    <source>
        <dbReference type="SAM" id="SignalP"/>
    </source>
</evidence>
<dbReference type="GO" id="GO:0016020">
    <property type="term" value="C:membrane"/>
    <property type="evidence" value="ECO:0007669"/>
    <property type="project" value="TreeGrafter"/>
</dbReference>
<keyword evidence="2" id="KW-0812">Transmembrane</keyword>